<feature type="transmembrane region" description="Helical" evidence="2">
    <location>
        <begin position="363"/>
        <end position="387"/>
    </location>
</feature>
<feature type="transmembrane region" description="Helical" evidence="2">
    <location>
        <begin position="462"/>
        <end position="481"/>
    </location>
</feature>
<evidence type="ECO:0000313" key="4">
    <source>
        <dbReference type="EMBL" id="CAD2171735.1"/>
    </source>
</evidence>
<feature type="transmembrane region" description="Helical" evidence="2">
    <location>
        <begin position="36"/>
        <end position="53"/>
    </location>
</feature>
<dbReference type="Pfam" id="PF07690">
    <property type="entry name" value="MFS_1"/>
    <property type="match status" value="1"/>
</dbReference>
<proteinExistence type="predicted"/>
<keyword evidence="2" id="KW-0472">Membrane</keyword>
<dbReference type="Gene3D" id="1.20.1250.20">
    <property type="entry name" value="MFS general substrate transporter like domains"/>
    <property type="match status" value="2"/>
</dbReference>
<dbReference type="InterPro" id="IPR011701">
    <property type="entry name" value="MFS"/>
</dbReference>
<protein>
    <recommendedName>
        <fullName evidence="3">Major facilitator superfamily (MFS) profile domain-containing protein</fullName>
    </recommendedName>
</protein>
<evidence type="ECO:0000256" key="2">
    <source>
        <dbReference type="SAM" id="Phobius"/>
    </source>
</evidence>
<keyword evidence="2" id="KW-0812">Transmembrane</keyword>
<feature type="transmembrane region" description="Helical" evidence="2">
    <location>
        <begin position="282"/>
        <end position="301"/>
    </location>
</feature>
<feature type="transmembrane region" description="Helical" evidence="2">
    <location>
        <begin position="217"/>
        <end position="237"/>
    </location>
</feature>
<accession>A0A6V7V9V1</accession>
<comment type="caution">
    <text evidence="4">The sequence shown here is derived from an EMBL/GenBank/DDBJ whole genome shotgun (WGS) entry which is preliminary data.</text>
</comment>
<feature type="transmembrane region" description="Helical" evidence="2">
    <location>
        <begin position="99"/>
        <end position="118"/>
    </location>
</feature>
<feature type="transmembrane region" description="Helical" evidence="2">
    <location>
        <begin position="435"/>
        <end position="456"/>
    </location>
</feature>
<dbReference type="InterPro" id="IPR020846">
    <property type="entry name" value="MFS_dom"/>
</dbReference>
<gene>
    <name evidence="4" type="ORF">MENT_LOCUS23244</name>
</gene>
<dbReference type="SUPFAM" id="SSF103473">
    <property type="entry name" value="MFS general substrate transporter"/>
    <property type="match status" value="1"/>
</dbReference>
<feature type="domain" description="Major facilitator superfamily (MFS) profile" evidence="3">
    <location>
        <begin position="45"/>
        <end position="485"/>
    </location>
</feature>
<dbReference type="GO" id="GO:0016020">
    <property type="term" value="C:membrane"/>
    <property type="evidence" value="ECO:0007669"/>
    <property type="project" value="UniProtKB-SubCell"/>
</dbReference>
<dbReference type="PANTHER" id="PTHR45757">
    <property type="entry name" value="PROTEIN CBG23364-RELATED"/>
    <property type="match status" value="1"/>
</dbReference>
<dbReference type="OrthoDB" id="2985014at2759"/>
<comment type="subcellular location">
    <subcellularLocation>
        <location evidence="1">Membrane</location>
        <topology evidence="1">Multi-pass membrane protein</topology>
    </subcellularLocation>
</comment>
<keyword evidence="2" id="KW-1133">Transmembrane helix</keyword>
<dbReference type="AlphaFoldDB" id="A0A6V7V9V1"/>
<feature type="transmembrane region" description="Helical" evidence="2">
    <location>
        <begin position="130"/>
        <end position="154"/>
    </location>
</feature>
<dbReference type="GO" id="GO:0022857">
    <property type="term" value="F:transmembrane transporter activity"/>
    <property type="evidence" value="ECO:0007669"/>
    <property type="project" value="InterPro"/>
</dbReference>
<feature type="transmembrane region" description="Helical" evidence="2">
    <location>
        <begin position="393"/>
        <end position="414"/>
    </location>
</feature>
<name>A0A6V7V9V1_MELEN</name>
<organism evidence="4 5">
    <name type="scientific">Meloidogyne enterolobii</name>
    <name type="common">Root-knot nematode worm</name>
    <name type="synonym">Meloidogyne mayaguensis</name>
    <dbReference type="NCBI Taxonomy" id="390850"/>
    <lineage>
        <taxon>Eukaryota</taxon>
        <taxon>Metazoa</taxon>
        <taxon>Ecdysozoa</taxon>
        <taxon>Nematoda</taxon>
        <taxon>Chromadorea</taxon>
        <taxon>Rhabditida</taxon>
        <taxon>Tylenchina</taxon>
        <taxon>Tylenchomorpha</taxon>
        <taxon>Tylenchoidea</taxon>
        <taxon>Meloidogynidae</taxon>
        <taxon>Meloidogyninae</taxon>
        <taxon>Meloidogyne</taxon>
    </lineage>
</organism>
<dbReference type="PROSITE" id="PS50850">
    <property type="entry name" value="MFS"/>
    <property type="match status" value="1"/>
</dbReference>
<dbReference type="InterPro" id="IPR036259">
    <property type="entry name" value="MFS_trans_sf"/>
</dbReference>
<evidence type="ECO:0000256" key="1">
    <source>
        <dbReference type="ARBA" id="ARBA00004141"/>
    </source>
</evidence>
<evidence type="ECO:0000259" key="3">
    <source>
        <dbReference type="PROSITE" id="PS50850"/>
    </source>
</evidence>
<dbReference type="Proteomes" id="UP000580250">
    <property type="component" value="Unassembled WGS sequence"/>
</dbReference>
<sequence length="508" mass="57019">MSINTNKNEKQQQRRLFFYWLPNITKMGQNVFVHSIRYLIVISSLISFTLVSANTTSFSLTIICMVEGSNGNITQEELQGKNTAYFKRLAYSTTERNSLFSAAALGSIISGLAITSLIGRFGLRNVLSAYGFLSGLTALALPLAAATGFIPMFIIRMLQGSAGPAQYVMIGTVARDWAPRKSIGSYLMLLSSHFQFGRVVGLPLSSIFCSPTLGWPLLYILLGSLTIISFMFFFTIFRERPEIHPLITRVELQKLGIKPLSEKLVTITTDTTEEETSKNQSIPYKSIIGDCVVWLVLLTYWSDEIGFEMLGQFGPTYLNRVLGIDIRTTGIISATTYLLSVGVKVLAGWIYTHLPLKGERARINIFTALTQIGMSSCFILLALLPLAKWVPLWSVQLVYTLINLFCGLDFLGVIRCSQRISQQFSHVLMAWNSMISSITILLLPLFVTLIAPYNLIHEWSRIYIIIGIFQLIMMTFFFIFCDTKPRDWTITSNNITTNSSEEEEETSE</sequence>
<dbReference type="PANTHER" id="PTHR45757:SF11">
    <property type="entry name" value="MAJOR FACILITATOR SUPERFAMILY (MFS) PROFILE DOMAIN-CONTAINING PROTEIN"/>
    <property type="match status" value="1"/>
</dbReference>
<evidence type="ECO:0000313" key="5">
    <source>
        <dbReference type="Proteomes" id="UP000580250"/>
    </source>
</evidence>
<reference evidence="4 5" key="1">
    <citation type="submission" date="2020-08" db="EMBL/GenBank/DDBJ databases">
        <authorList>
            <person name="Koutsovoulos G."/>
            <person name="Danchin GJ E."/>
        </authorList>
    </citation>
    <scope>NUCLEOTIDE SEQUENCE [LARGE SCALE GENOMIC DNA]</scope>
</reference>
<feature type="transmembrane region" description="Helical" evidence="2">
    <location>
        <begin position="331"/>
        <end position="351"/>
    </location>
</feature>
<dbReference type="EMBL" id="CAJEWN010000189">
    <property type="protein sequence ID" value="CAD2171735.1"/>
    <property type="molecule type" value="Genomic_DNA"/>
</dbReference>